<dbReference type="EMBL" id="WJBH02000010">
    <property type="protein sequence ID" value="KAI9552280.1"/>
    <property type="molecule type" value="Genomic_DNA"/>
</dbReference>
<organism evidence="1 4">
    <name type="scientific">Daphnia sinensis</name>
    <dbReference type="NCBI Taxonomy" id="1820382"/>
    <lineage>
        <taxon>Eukaryota</taxon>
        <taxon>Metazoa</taxon>
        <taxon>Ecdysozoa</taxon>
        <taxon>Arthropoda</taxon>
        <taxon>Crustacea</taxon>
        <taxon>Branchiopoda</taxon>
        <taxon>Diplostraca</taxon>
        <taxon>Cladocera</taxon>
        <taxon>Anomopoda</taxon>
        <taxon>Daphniidae</taxon>
        <taxon>Daphnia</taxon>
        <taxon>Daphnia similis group</taxon>
    </lineage>
</organism>
<gene>
    <name evidence="2" type="ORF">GHT06_022641</name>
    <name evidence="1" type="ORF">GHT06_022642</name>
    <name evidence="3" type="ORF">GHT06_022644</name>
</gene>
<evidence type="ECO:0000313" key="3">
    <source>
        <dbReference type="EMBL" id="KAI9552282.1"/>
    </source>
</evidence>
<reference evidence="1 4" key="1">
    <citation type="submission" date="2022-05" db="EMBL/GenBank/DDBJ databases">
        <title>A multi-omics perspective on studying reproductive biology in Daphnia sinensis.</title>
        <authorList>
            <person name="Jia J."/>
        </authorList>
    </citation>
    <scope>NUCLEOTIDE SEQUENCE [LARGE SCALE GENOMIC DNA]</scope>
    <source>
        <strain evidence="1 4">WSL</strain>
    </source>
</reference>
<keyword evidence="4" id="KW-1185">Reference proteome</keyword>
<name>A0AAD5KHV5_9CRUS</name>
<evidence type="ECO:0000313" key="1">
    <source>
        <dbReference type="EMBL" id="KAI9552279.1"/>
    </source>
</evidence>
<dbReference type="AlphaFoldDB" id="A0AAD5KHV5"/>
<evidence type="ECO:0000313" key="2">
    <source>
        <dbReference type="EMBL" id="KAI9552280.1"/>
    </source>
</evidence>
<comment type="caution">
    <text evidence="1">The sequence shown here is derived from an EMBL/GenBank/DDBJ whole genome shotgun (WGS) entry which is preliminary data.</text>
</comment>
<dbReference type="Proteomes" id="UP000820818">
    <property type="component" value="Linkage Group LG10"/>
</dbReference>
<dbReference type="EMBL" id="WJBH02000010">
    <property type="protein sequence ID" value="KAI9552282.1"/>
    <property type="molecule type" value="Genomic_DNA"/>
</dbReference>
<dbReference type="EMBL" id="WJBH02000010">
    <property type="protein sequence ID" value="KAI9552279.1"/>
    <property type="molecule type" value="Genomic_DNA"/>
</dbReference>
<evidence type="ECO:0000313" key="4">
    <source>
        <dbReference type="Proteomes" id="UP000820818"/>
    </source>
</evidence>
<protein>
    <submittedName>
        <fullName evidence="1">Uncharacterized protein</fullName>
    </submittedName>
</protein>
<sequence length="56" mass="6815">MYFPDKHGATFHQNLLLLIMCESQILKPKMFRLVHYRRIIVVALATDIRRENQWRC</sequence>
<accession>A0AAD5KHV5</accession>
<proteinExistence type="predicted"/>